<keyword evidence="3 5" id="KW-1133">Transmembrane helix</keyword>
<reference evidence="6 7" key="1">
    <citation type="journal article" date="2016" name="Front. Microbiol.">
        <title>Fuerstia marisgermanicae gen. nov., sp. nov., an Unusual Member of the Phylum Planctomycetes from the German Wadden Sea.</title>
        <authorList>
            <person name="Kohn T."/>
            <person name="Heuer A."/>
            <person name="Jogler M."/>
            <person name="Vollmers J."/>
            <person name="Boedeker C."/>
            <person name="Bunk B."/>
            <person name="Rast P."/>
            <person name="Borchert D."/>
            <person name="Glockner I."/>
            <person name="Freese H.M."/>
            <person name="Klenk H.P."/>
            <person name="Overmann J."/>
            <person name="Kaster A.K."/>
            <person name="Rohde M."/>
            <person name="Wiegand S."/>
            <person name="Jogler C."/>
        </authorList>
    </citation>
    <scope>NUCLEOTIDE SEQUENCE [LARGE SCALE GENOMIC DNA]</scope>
    <source>
        <strain evidence="6 7">NH11</strain>
    </source>
</reference>
<feature type="transmembrane region" description="Helical" evidence="5">
    <location>
        <begin position="66"/>
        <end position="85"/>
    </location>
</feature>
<sequence length="197" mass="22390">MTTPLKPSLLNRTTRQCGATGIVILAATSLVLAAMGRHFWCECGGLEPFSWDIWSQHNSQHLIDPYFFTHVLHGILFYALLGWLWKSLSIEYRFSVAILLESSWEMLENTPMVIERYRSVTISLDYYGDSIANSIMDVIACAIGFAIACRFRPRVSVAVFVATELILLITIRDCLTLNVVMLLWPLEAIKTWQMGLR</sequence>
<dbReference type="NCBIfam" id="NF002099">
    <property type="entry name" value="PRK00944.1"/>
    <property type="match status" value="1"/>
</dbReference>
<evidence type="ECO:0000256" key="3">
    <source>
        <dbReference type="ARBA" id="ARBA00022989"/>
    </source>
</evidence>
<dbReference type="EMBL" id="CP017641">
    <property type="protein sequence ID" value="APZ96656.1"/>
    <property type="molecule type" value="Genomic_DNA"/>
</dbReference>
<dbReference type="AlphaFoldDB" id="A0A1P8WRG4"/>
<accession>A0A1P8WRG4</accession>
<name>A0A1P8WRG4_9PLAN</name>
<proteinExistence type="predicted"/>
<dbReference type="KEGG" id="fmr:Fuma_06329"/>
<dbReference type="RefSeq" id="WP_099091842.1">
    <property type="nucleotide sequence ID" value="NZ_CP017641.1"/>
</dbReference>
<keyword evidence="4 5" id="KW-0472">Membrane</keyword>
<dbReference type="STRING" id="1891926.Fuma_06329"/>
<evidence type="ECO:0000313" key="7">
    <source>
        <dbReference type="Proteomes" id="UP000187735"/>
    </source>
</evidence>
<dbReference type="InterPro" id="IPR019691">
    <property type="entry name" value="DUF2585"/>
</dbReference>
<evidence type="ECO:0000256" key="1">
    <source>
        <dbReference type="ARBA" id="ARBA00022475"/>
    </source>
</evidence>
<keyword evidence="2 5" id="KW-0812">Transmembrane</keyword>
<organism evidence="6 7">
    <name type="scientific">Fuerstiella marisgermanici</name>
    <dbReference type="NCBI Taxonomy" id="1891926"/>
    <lineage>
        <taxon>Bacteria</taxon>
        <taxon>Pseudomonadati</taxon>
        <taxon>Planctomycetota</taxon>
        <taxon>Planctomycetia</taxon>
        <taxon>Planctomycetales</taxon>
        <taxon>Planctomycetaceae</taxon>
        <taxon>Fuerstiella</taxon>
    </lineage>
</organism>
<gene>
    <name evidence="6" type="ORF">Fuma_06329</name>
</gene>
<evidence type="ECO:0000256" key="2">
    <source>
        <dbReference type="ARBA" id="ARBA00022692"/>
    </source>
</evidence>
<evidence type="ECO:0000256" key="4">
    <source>
        <dbReference type="ARBA" id="ARBA00023136"/>
    </source>
</evidence>
<dbReference type="Proteomes" id="UP000187735">
    <property type="component" value="Chromosome"/>
</dbReference>
<keyword evidence="7" id="KW-1185">Reference proteome</keyword>
<feature type="transmembrane region" description="Helical" evidence="5">
    <location>
        <begin position="21"/>
        <end position="40"/>
    </location>
</feature>
<keyword evidence="1" id="KW-1003">Cell membrane</keyword>
<dbReference type="OrthoDB" id="9811954at2"/>
<evidence type="ECO:0000313" key="6">
    <source>
        <dbReference type="EMBL" id="APZ96656.1"/>
    </source>
</evidence>
<evidence type="ECO:0000256" key="5">
    <source>
        <dbReference type="SAM" id="Phobius"/>
    </source>
</evidence>
<dbReference type="Pfam" id="PF10755">
    <property type="entry name" value="DUF2585"/>
    <property type="match status" value="1"/>
</dbReference>
<dbReference type="GO" id="GO:0005886">
    <property type="term" value="C:plasma membrane"/>
    <property type="evidence" value="ECO:0007669"/>
    <property type="project" value="InterPro"/>
</dbReference>
<protein>
    <submittedName>
        <fullName evidence="6">Uncharacterized protein</fullName>
    </submittedName>
</protein>